<organism evidence="2 3">
    <name type="scientific">Melipona bicolor</name>
    <dbReference type="NCBI Taxonomy" id="60889"/>
    <lineage>
        <taxon>Eukaryota</taxon>
        <taxon>Metazoa</taxon>
        <taxon>Ecdysozoa</taxon>
        <taxon>Arthropoda</taxon>
        <taxon>Hexapoda</taxon>
        <taxon>Insecta</taxon>
        <taxon>Pterygota</taxon>
        <taxon>Neoptera</taxon>
        <taxon>Endopterygota</taxon>
        <taxon>Hymenoptera</taxon>
        <taxon>Apocrita</taxon>
        <taxon>Aculeata</taxon>
        <taxon>Apoidea</taxon>
        <taxon>Anthophila</taxon>
        <taxon>Apidae</taxon>
        <taxon>Melipona</taxon>
    </lineage>
</organism>
<gene>
    <name evidence="2" type="ORF">K0M31_003863</name>
</gene>
<name>A0AA40KNV8_9HYME</name>
<comment type="caution">
    <text evidence="2">The sequence shown here is derived from an EMBL/GenBank/DDBJ whole genome shotgun (WGS) entry which is preliminary data.</text>
</comment>
<dbReference type="Proteomes" id="UP001177670">
    <property type="component" value="Unassembled WGS sequence"/>
</dbReference>
<proteinExistence type="predicted"/>
<dbReference type="AlphaFoldDB" id="A0AA40KNV8"/>
<reference evidence="2" key="1">
    <citation type="submission" date="2021-10" db="EMBL/GenBank/DDBJ databases">
        <title>Melipona bicolor Genome sequencing and assembly.</title>
        <authorList>
            <person name="Araujo N.S."/>
            <person name="Arias M.C."/>
        </authorList>
    </citation>
    <scope>NUCLEOTIDE SEQUENCE</scope>
    <source>
        <strain evidence="2">USP_2M_L1-L4_2017</strain>
        <tissue evidence="2">Whole body</tissue>
    </source>
</reference>
<dbReference type="EMBL" id="JAHYIQ010000012">
    <property type="protein sequence ID" value="KAK1127319.1"/>
    <property type="molecule type" value="Genomic_DNA"/>
</dbReference>
<feature type="region of interest" description="Disordered" evidence="1">
    <location>
        <begin position="24"/>
        <end position="53"/>
    </location>
</feature>
<evidence type="ECO:0000313" key="2">
    <source>
        <dbReference type="EMBL" id="KAK1127319.1"/>
    </source>
</evidence>
<keyword evidence="3" id="KW-1185">Reference proteome</keyword>
<accession>A0AA40KNV8</accession>
<protein>
    <submittedName>
        <fullName evidence="2">Uncharacterized protein</fullName>
    </submittedName>
</protein>
<feature type="compositionally biased region" description="Basic and acidic residues" evidence="1">
    <location>
        <begin position="38"/>
        <end position="53"/>
    </location>
</feature>
<sequence length="136" mass="15160">MDSSTPAAQCYAATATWLAVSGAMTESGGNQGAGPGGELERGRHGGEKDRRKYREDEELVTLAMVLRASVDKLSEIQRHACFTQVNTVEPNHPTGRLSRNFRFWFCPKLLGPRRPKRSRSSQSRNICQLMYNRSSS</sequence>
<evidence type="ECO:0000313" key="3">
    <source>
        <dbReference type="Proteomes" id="UP001177670"/>
    </source>
</evidence>
<evidence type="ECO:0000256" key="1">
    <source>
        <dbReference type="SAM" id="MobiDB-lite"/>
    </source>
</evidence>